<keyword evidence="2" id="KW-1185">Reference proteome</keyword>
<dbReference type="EMBL" id="BSRI01000002">
    <property type="protein sequence ID" value="GLV60369.1"/>
    <property type="molecule type" value="Genomic_DNA"/>
</dbReference>
<dbReference type="RefSeq" id="WP_338257416.1">
    <property type="nucleotide sequence ID" value="NZ_BSRI01000002.1"/>
</dbReference>
<evidence type="ECO:0000313" key="2">
    <source>
        <dbReference type="Proteomes" id="UP001344906"/>
    </source>
</evidence>
<evidence type="ECO:0000313" key="1">
    <source>
        <dbReference type="EMBL" id="GLV60369.1"/>
    </source>
</evidence>
<reference evidence="1 2" key="1">
    <citation type="submission" date="2023-02" db="EMBL/GenBank/DDBJ databases">
        <title>Dictyobacter halimunensis sp. nov., a new member of the class Ktedonobacteria from forest soil in a geothermal area.</title>
        <authorList>
            <person name="Rachmania M.K."/>
            <person name="Ningsih F."/>
            <person name="Sakai Y."/>
            <person name="Yabe S."/>
            <person name="Yokota A."/>
            <person name="Sjamsuridzal W."/>
        </authorList>
    </citation>
    <scope>NUCLEOTIDE SEQUENCE [LARGE SCALE GENOMIC DNA]</scope>
    <source>
        <strain evidence="1 2">S3.2.2.5</strain>
    </source>
</reference>
<organism evidence="1 2">
    <name type="scientific">Dictyobacter halimunensis</name>
    <dbReference type="NCBI Taxonomy" id="3026934"/>
    <lineage>
        <taxon>Bacteria</taxon>
        <taxon>Bacillati</taxon>
        <taxon>Chloroflexota</taxon>
        <taxon>Ktedonobacteria</taxon>
        <taxon>Ktedonobacterales</taxon>
        <taxon>Dictyobacteraceae</taxon>
        <taxon>Dictyobacter</taxon>
    </lineage>
</organism>
<dbReference type="Pfam" id="PF16868">
    <property type="entry name" value="NMT1_3"/>
    <property type="match status" value="1"/>
</dbReference>
<sequence length="327" mass="36791">MCAQHIVPAISPLTIRPRIFLEAASEMMDCEDWPYREVRVEMRSRGGETGVFRLFGANHPDSLQEMAEGKLDIAILNPSALLTMAYKGTGAFHQPIPVSTIAMLPHHDQLGFAVTEASGLQSLDQIRERRYPLRVSVRGSLDACTTLLVDVVLKNHGFSLEDIVSWGGHVSYDQPMPDDPSRIGRVQNKELDAIFDEGIMVWGNLVHDAGMHFLPIDEQHLTELEAQGFRRATISKSLYPGLPMDVPAVDFSGWPIFARREASDLLIRQFCEALEARKQRIPWNLGVGSHDQPPMPLEQMCRDTQVTPIDVPFHPAAERFWREKGYL</sequence>
<proteinExistence type="predicted"/>
<dbReference type="InterPro" id="IPR011852">
    <property type="entry name" value="TRAP_TAXI"/>
</dbReference>
<dbReference type="Proteomes" id="UP001344906">
    <property type="component" value="Unassembled WGS sequence"/>
</dbReference>
<gene>
    <name evidence="1" type="ORF">KDH_71890</name>
</gene>
<dbReference type="Gene3D" id="3.40.190.10">
    <property type="entry name" value="Periplasmic binding protein-like II"/>
    <property type="match status" value="2"/>
</dbReference>
<comment type="caution">
    <text evidence="1">The sequence shown here is derived from an EMBL/GenBank/DDBJ whole genome shotgun (WGS) entry which is preliminary data.</text>
</comment>
<protein>
    <recommendedName>
        <fullName evidence="3">SsuA/THI5-like domain-containing protein</fullName>
    </recommendedName>
</protein>
<name>A0ABQ6G2Y3_9CHLR</name>
<accession>A0ABQ6G2Y3</accession>
<dbReference type="SUPFAM" id="SSF53850">
    <property type="entry name" value="Periplasmic binding protein-like II"/>
    <property type="match status" value="1"/>
</dbReference>
<evidence type="ECO:0008006" key="3">
    <source>
        <dbReference type="Google" id="ProtNLM"/>
    </source>
</evidence>